<comment type="caution">
    <text evidence="1">The sequence shown here is derived from an EMBL/GenBank/DDBJ whole genome shotgun (WGS) entry which is preliminary data.</text>
</comment>
<reference evidence="1 2" key="1">
    <citation type="journal article" date="2019" name="Commun. Biol.">
        <title>The bagworm genome reveals a unique fibroin gene that provides high tensile strength.</title>
        <authorList>
            <person name="Kono N."/>
            <person name="Nakamura H."/>
            <person name="Ohtoshi R."/>
            <person name="Tomita M."/>
            <person name="Numata K."/>
            <person name="Arakawa K."/>
        </authorList>
    </citation>
    <scope>NUCLEOTIDE SEQUENCE [LARGE SCALE GENOMIC DNA]</scope>
</reference>
<dbReference type="STRING" id="151549.A0A4C1WWW7"/>
<organism evidence="1 2">
    <name type="scientific">Eumeta variegata</name>
    <name type="common">Bagworm moth</name>
    <name type="synonym">Eumeta japonica</name>
    <dbReference type="NCBI Taxonomy" id="151549"/>
    <lineage>
        <taxon>Eukaryota</taxon>
        <taxon>Metazoa</taxon>
        <taxon>Ecdysozoa</taxon>
        <taxon>Arthropoda</taxon>
        <taxon>Hexapoda</taxon>
        <taxon>Insecta</taxon>
        <taxon>Pterygota</taxon>
        <taxon>Neoptera</taxon>
        <taxon>Endopterygota</taxon>
        <taxon>Lepidoptera</taxon>
        <taxon>Glossata</taxon>
        <taxon>Ditrysia</taxon>
        <taxon>Tineoidea</taxon>
        <taxon>Psychidae</taxon>
        <taxon>Oiketicinae</taxon>
        <taxon>Eumeta</taxon>
    </lineage>
</organism>
<dbReference type="Gene3D" id="3.40.50.720">
    <property type="entry name" value="NAD(P)-binding Rossmann-like Domain"/>
    <property type="match status" value="1"/>
</dbReference>
<gene>
    <name evidence="1" type="ORF">EVAR_35868_1</name>
</gene>
<dbReference type="Gene3D" id="3.10.129.110">
    <property type="entry name" value="Polyketide synthase dehydratase"/>
    <property type="match status" value="1"/>
</dbReference>
<evidence type="ECO:0000313" key="1">
    <source>
        <dbReference type="EMBL" id="GBP54607.1"/>
    </source>
</evidence>
<dbReference type="AlphaFoldDB" id="A0A4C1WWW7"/>
<dbReference type="InterPro" id="IPR042104">
    <property type="entry name" value="PKS_dehydratase_sf"/>
</dbReference>
<dbReference type="OrthoDB" id="329835at2759"/>
<dbReference type="Gene3D" id="3.90.180.10">
    <property type="entry name" value="Medium-chain alcohol dehydrogenases, catalytic domain"/>
    <property type="match status" value="1"/>
</dbReference>
<evidence type="ECO:0000313" key="2">
    <source>
        <dbReference type="Proteomes" id="UP000299102"/>
    </source>
</evidence>
<sequence>MIWNRNWVTFLDSLLQLNILGRTHNGISKLKYMRSILIDTRSHESVKLVKADGQTCIEAQIYSLQDVTRCGGVSLQGIKFDDISQFPRSTITMKREFIAHKPIGSFGVKTGIYVFLQIVAENCLDRHVDVIELVDDHNEQTFGNLLETVAKELTTFSLDHKYTAIENVVDGSTIKHCDVLMGNNLLSGKKVQQLAHKQFIISIEKSDTTIINLPYIEVSAMETPIGRLVLARLPTPEGAPEHNFFVSIPKDVALELFLERTMHNLLPMQRLILIDDAAPSGELVALIRKWRSEQETNNLNLIIMNNQMEIDCNLHEQLRKNLAVNMYKNGCWGSEYYIPLNDNDMICQQVRLGSTVPGDLEALTWMEISEPISSKNVKVMFGHRELLT</sequence>
<accession>A0A4C1WWW7</accession>
<proteinExistence type="predicted"/>
<keyword evidence="2" id="KW-1185">Reference proteome</keyword>
<protein>
    <submittedName>
        <fullName evidence="1">Uncharacterized protein</fullName>
    </submittedName>
</protein>
<name>A0A4C1WWW7_EUMVA</name>
<dbReference type="Proteomes" id="UP000299102">
    <property type="component" value="Unassembled WGS sequence"/>
</dbReference>
<dbReference type="EMBL" id="BGZK01000651">
    <property type="protein sequence ID" value="GBP54607.1"/>
    <property type="molecule type" value="Genomic_DNA"/>
</dbReference>